<protein>
    <submittedName>
        <fullName evidence="2">Uncharacterized protein</fullName>
    </submittedName>
</protein>
<feature type="region of interest" description="Disordered" evidence="1">
    <location>
        <begin position="1"/>
        <end position="101"/>
    </location>
</feature>
<reference evidence="2 3" key="1">
    <citation type="submission" date="2019-08" db="EMBL/GenBank/DDBJ databases">
        <title>Deep-cultivation of Planctomycetes and their phenomic and genomic characterization uncovers novel biology.</title>
        <authorList>
            <person name="Wiegand S."/>
            <person name="Jogler M."/>
            <person name="Boedeker C."/>
            <person name="Pinto D."/>
            <person name="Vollmers J."/>
            <person name="Rivas-Marin E."/>
            <person name="Kohn T."/>
            <person name="Peeters S.H."/>
            <person name="Heuer A."/>
            <person name="Rast P."/>
            <person name="Oberbeckmann S."/>
            <person name="Bunk B."/>
            <person name="Jeske O."/>
            <person name="Meyerdierks A."/>
            <person name="Storesund J.E."/>
            <person name="Kallscheuer N."/>
            <person name="Luecker S."/>
            <person name="Lage O.M."/>
            <person name="Pohl T."/>
            <person name="Merkel B.J."/>
            <person name="Hornburger P."/>
            <person name="Mueller R.-W."/>
            <person name="Bruemmer F."/>
            <person name="Labrenz M."/>
            <person name="Spormann A.M."/>
            <person name="Op Den Camp H."/>
            <person name="Overmann J."/>
            <person name="Amann R."/>
            <person name="Jetten M.S.M."/>
            <person name="Mascher T."/>
            <person name="Medema M.H."/>
            <person name="Devos D.P."/>
            <person name="Kaster A.-K."/>
            <person name="Ovreas L."/>
            <person name="Rohde M."/>
            <person name="Galperin M.Y."/>
            <person name="Jogler C."/>
        </authorList>
    </citation>
    <scope>NUCLEOTIDE SEQUENCE [LARGE SCALE GENOMIC DNA]</scope>
    <source>
        <strain evidence="2 3">LF1</strain>
    </source>
</reference>
<comment type="caution">
    <text evidence="2">The sequence shown here is derived from an EMBL/GenBank/DDBJ whole genome shotgun (WGS) entry which is preliminary data.</text>
</comment>
<organism evidence="2 3">
    <name type="scientific">Rubripirellula obstinata</name>
    <dbReference type="NCBI Taxonomy" id="406547"/>
    <lineage>
        <taxon>Bacteria</taxon>
        <taxon>Pseudomonadati</taxon>
        <taxon>Planctomycetota</taxon>
        <taxon>Planctomycetia</taxon>
        <taxon>Pirellulales</taxon>
        <taxon>Pirellulaceae</taxon>
        <taxon>Rubripirellula</taxon>
    </lineage>
</organism>
<feature type="compositionally biased region" description="Basic and acidic residues" evidence="1">
    <location>
        <begin position="91"/>
        <end position="101"/>
    </location>
</feature>
<keyword evidence="3" id="KW-1185">Reference proteome</keyword>
<accession>A0A5B1CKM9</accession>
<feature type="compositionally biased region" description="Low complexity" evidence="1">
    <location>
        <begin position="27"/>
        <end position="40"/>
    </location>
</feature>
<evidence type="ECO:0000256" key="1">
    <source>
        <dbReference type="SAM" id="MobiDB-lite"/>
    </source>
</evidence>
<dbReference type="Proteomes" id="UP000322699">
    <property type="component" value="Unassembled WGS sequence"/>
</dbReference>
<proteinExistence type="predicted"/>
<feature type="compositionally biased region" description="Low complexity" evidence="1">
    <location>
        <begin position="1"/>
        <end position="19"/>
    </location>
</feature>
<name>A0A5B1CKM9_9BACT</name>
<gene>
    <name evidence="2" type="ORF">LF1_41690</name>
</gene>
<evidence type="ECO:0000313" key="3">
    <source>
        <dbReference type="Proteomes" id="UP000322699"/>
    </source>
</evidence>
<sequence length="101" mass="10252">MNINPAAAASVAGTSRAAAKGGESDNQAAQASARQSAATSPGGKADGDNSLEAGEQTGDRDANGRQILDVFERSGEEQKQGESPEEQEASSNHDGHLDLEA</sequence>
<dbReference type="EMBL" id="VRLW01000001">
    <property type="protein sequence ID" value="KAA1261618.1"/>
    <property type="molecule type" value="Genomic_DNA"/>
</dbReference>
<feature type="compositionally biased region" description="Basic and acidic residues" evidence="1">
    <location>
        <begin position="70"/>
        <end position="82"/>
    </location>
</feature>
<dbReference type="OrthoDB" id="290715at2"/>
<dbReference type="AlphaFoldDB" id="A0A5B1CKM9"/>
<evidence type="ECO:0000313" key="2">
    <source>
        <dbReference type="EMBL" id="KAA1261618.1"/>
    </source>
</evidence>
<dbReference type="RefSeq" id="WP_068263111.1">
    <property type="nucleotide sequence ID" value="NZ_LWSK01000043.1"/>
</dbReference>